<organism evidence="2 3">
    <name type="scientific">Solihabitans fulvus</name>
    <dbReference type="NCBI Taxonomy" id="1892852"/>
    <lineage>
        <taxon>Bacteria</taxon>
        <taxon>Bacillati</taxon>
        <taxon>Actinomycetota</taxon>
        <taxon>Actinomycetes</taxon>
        <taxon>Pseudonocardiales</taxon>
        <taxon>Pseudonocardiaceae</taxon>
        <taxon>Solihabitans</taxon>
    </lineage>
</organism>
<keyword evidence="1" id="KW-0812">Transmembrane</keyword>
<comment type="caution">
    <text evidence="2">The sequence shown here is derived from an EMBL/GenBank/DDBJ whole genome shotgun (WGS) entry which is preliminary data.</text>
</comment>
<feature type="transmembrane region" description="Helical" evidence="1">
    <location>
        <begin position="44"/>
        <end position="69"/>
    </location>
</feature>
<reference evidence="2 3" key="1">
    <citation type="submission" date="2019-09" db="EMBL/GenBank/DDBJ databases">
        <title>Goodfellowia gen. nov., a new genus of the Pseudonocardineae related to Actinoalloteichus, containing Goodfellowia coeruleoviolacea gen. nov., comb. nov. gen. nov., comb. nov.</title>
        <authorList>
            <person name="Labeda D."/>
        </authorList>
    </citation>
    <scope>NUCLEOTIDE SEQUENCE [LARGE SCALE GENOMIC DNA]</scope>
    <source>
        <strain evidence="2 3">AN110305</strain>
    </source>
</reference>
<protein>
    <submittedName>
        <fullName evidence="2">ABC transporter permease subunit</fullName>
    </submittedName>
</protein>
<evidence type="ECO:0000313" key="2">
    <source>
        <dbReference type="EMBL" id="KAA2254475.1"/>
    </source>
</evidence>
<feature type="transmembrane region" description="Helical" evidence="1">
    <location>
        <begin position="175"/>
        <end position="197"/>
    </location>
</feature>
<dbReference type="PANTHER" id="PTHR37305:SF1">
    <property type="entry name" value="MEMBRANE PROTEIN"/>
    <property type="match status" value="1"/>
</dbReference>
<keyword evidence="1" id="KW-0472">Membrane</keyword>
<feature type="transmembrane region" description="Helical" evidence="1">
    <location>
        <begin position="132"/>
        <end position="155"/>
    </location>
</feature>
<proteinExistence type="predicted"/>
<dbReference type="Proteomes" id="UP000323454">
    <property type="component" value="Unassembled WGS sequence"/>
</dbReference>
<feature type="transmembrane region" description="Helical" evidence="1">
    <location>
        <begin position="255"/>
        <end position="276"/>
    </location>
</feature>
<keyword evidence="1" id="KW-1133">Transmembrane helix</keyword>
<dbReference type="RefSeq" id="WP_149853271.1">
    <property type="nucleotide sequence ID" value="NZ_VUOB01000061.1"/>
</dbReference>
<dbReference type="GO" id="GO:0140359">
    <property type="term" value="F:ABC-type transporter activity"/>
    <property type="evidence" value="ECO:0007669"/>
    <property type="project" value="InterPro"/>
</dbReference>
<keyword evidence="3" id="KW-1185">Reference proteome</keyword>
<evidence type="ECO:0000256" key="1">
    <source>
        <dbReference type="SAM" id="Phobius"/>
    </source>
</evidence>
<dbReference type="OrthoDB" id="3297477at2"/>
<accession>A0A5B2WSF0</accession>
<name>A0A5B2WSF0_9PSEU</name>
<gene>
    <name evidence="2" type="ORF">F0L68_30300</name>
</gene>
<dbReference type="GO" id="GO:0005886">
    <property type="term" value="C:plasma membrane"/>
    <property type="evidence" value="ECO:0007669"/>
    <property type="project" value="UniProtKB-SubCell"/>
</dbReference>
<dbReference type="PANTHER" id="PTHR37305">
    <property type="entry name" value="INTEGRAL MEMBRANE PROTEIN-RELATED"/>
    <property type="match status" value="1"/>
</dbReference>
<dbReference type="EMBL" id="VUOB01000061">
    <property type="protein sequence ID" value="KAA2254475.1"/>
    <property type="molecule type" value="Genomic_DNA"/>
</dbReference>
<evidence type="ECO:0000313" key="3">
    <source>
        <dbReference type="Proteomes" id="UP000323454"/>
    </source>
</evidence>
<reference evidence="2 3" key="2">
    <citation type="submission" date="2019-09" db="EMBL/GenBank/DDBJ databases">
        <authorList>
            <person name="Jin C."/>
        </authorList>
    </citation>
    <scope>NUCLEOTIDE SEQUENCE [LARGE SCALE GENOMIC DNA]</scope>
    <source>
        <strain evidence="2 3">AN110305</strain>
    </source>
</reference>
<sequence length="281" mass="29440">MSAALLTDDAPTARKSTLPSDVRVTLPRVVRSEWLKFWSLRSSYFSIAGMVVAMIGLSVLVSTVTSSHWTRMKPAQQARFDPTAVSLRGYFLAQLVVGVLGVLVVTGEYGTGMIRSSVSAAPRRLPVLIGKAAVFAVITVLVTTVAAVVAFLVGQQILSSQHIETTLGAAGVTRAVLGTGFYLTVVGLLGTGIGFIVRSTAGSIATLFGLLLVLPVLGEALPPDWADKINPYLPSNAGQQLLEAHPAPAPMLGPWAGFAVFCGYAVVALVVGAVLLKRRDA</sequence>
<feature type="transmembrane region" description="Helical" evidence="1">
    <location>
        <begin position="89"/>
        <end position="111"/>
    </location>
</feature>
<dbReference type="AlphaFoldDB" id="A0A5B2WSF0"/>
<dbReference type="Pfam" id="PF12679">
    <property type="entry name" value="ABC2_membrane_2"/>
    <property type="match status" value="1"/>
</dbReference>